<dbReference type="InterPro" id="IPR036942">
    <property type="entry name" value="Beta-barrel_TonB_sf"/>
</dbReference>
<comment type="caution">
    <text evidence="5">The sequence shown here is derived from an EMBL/GenBank/DDBJ whole genome shotgun (WGS) entry which is preliminary data.</text>
</comment>
<dbReference type="GO" id="GO:0009279">
    <property type="term" value="C:cell outer membrane"/>
    <property type="evidence" value="ECO:0007669"/>
    <property type="project" value="UniProtKB-SubCell"/>
</dbReference>
<organism evidence="5 6">
    <name type="scientific">Maribacter algicola</name>
    <dbReference type="NCBI Taxonomy" id="2498892"/>
    <lineage>
        <taxon>Bacteria</taxon>
        <taxon>Pseudomonadati</taxon>
        <taxon>Bacteroidota</taxon>
        <taxon>Flavobacteriia</taxon>
        <taxon>Flavobacteriales</taxon>
        <taxon>Flavobacteriaceae</taxon>
        <taxon>Maribacter</taxon>
    </lineage>
</organism>
<proteinExistence type="predicted"/>
<protein>
    <submittedName>
        <fullName evidence="5">TonB-dependent receptor</fullName>
    </submittedName>
</protein>
<dbReference type="SUPFAM" id="SSF56935">
    <property type="entry name" value="Porins"/>
    <property type="match status" value="1"/>
</dbReference>
<dbReference type="InterPro" id="IPR037066">
    <property type="entry name" value="Plug_dom_sf"/>
</dbReference>
<dbReference type="Pfam" id="PF07715">
    <property type="entry name" value="Plug"/>
    <property type="match status" value="1"/>
</dbReference>
<evidence type="ECO:0000256" key="3">
    <source>
        <dbReference type="ARBA" id="ARBA00023237"/>
    </source>
</evidence>
<dbReference type="Gene3D" id="2.40.170.20">
    <property type="entry name" value="TonB-dependent receptor, beta-barrel domain"/>
    <property type="match status" value="1"/>
</dbReference>
<dbReference type="InterPro" id="IPR008969">
    <property type="entry name" value="CarboxyPept-like_regulatory"/>
</dbReference>
<dbReference type="EMBL" id="QUSX01000001">
    <property type="protein sequence ID" value="RRQ49794.1"/>
    <property type="molecule type" value="Genomic_DNA"/>
</dbReference>
<evidence type="ECO:0000256" key="1">
    <source>
        <dbReference type="ARBA" id="ARBA00004442"/>
    </source>
</evidence>
<sequence length="835" mass="94401">MRKDSLSYIALVVFFLGTFSSYGQGNQEKELLKEVLETLSERYQVQFNYESDILDNVFVERLSPNSSLGKHLQAYQLQTGLRFARVGSSIYTITKPYTICGYLRDVLYREPLEGATIMTSTERVVSKADGSFQITVSAPDEIVEIRFLGFVTLTPKAETFATGTCPIIEMNEEITQIDPVVLEGYLVRGIDRKGDGSTAINFSSFTALPGLIETDVLQAVQSLPGVVSVDETVSNINIRGGSHDQNLILWDGIKMYQSGHFFGLISSFNPQITKEVKVVTNGTDASYTDGVSGSIHMTTDSHLQEQFKGSLGLNFISADVFADIPVGERSSLQLAARRSLNDVFNTSIYDTYFNRVIQQTEIEDNEENVVNSNQEFNFYDTSIRWLYHPTEKDRIRLNFIVFGNNLDFDETSSVNQESVTRGSGLVQNSVAVGLGYERTWNDTFSTTIDAYNTDYKLQGINSDVLQGQRFLQVNTVSETGIRLKGAYRWNNFMGTMGYQAIESEVINENDIDIPRFLRRDSEVLLEHAVFLQGRYRNNNGGFTFNPGVRLNYNGKFDEFLVEPRISLRKKLGNNFHLEALGELKHQNVSQIVNFQNDFLGVERRRWQLTDNDSIPILRSKQGSLGLQFAKAGWLVDATGYVKEVEGITTQSQSFTTKYEFRKEQGSYDVLGLDMLIRKQVSNFSSWLSYSYMVNNYNFENLEESRFPSNFDNTHSVTFGTTYSNDFLDFSAGINYRTGKPTSVPVLNNEVVDGDINFDDANNTRLPDYLRIDMSAIYKIKLIHGLNSKIGASLWNVLNKENAINDYYRLGLDNSPNQITRFALGTTLNVMVRLNF</sequence>
<dbReference type="Gene3D" id="2.170.130.10">
    <property type="entry name" value="TonB-dependent receptor, plug domain"/>
    <property type="match status" value="1"/>
</dbReference>
<feature type="domain" description="TonB-dependent receptor plug" evidence="4">
    <location>
        <begin position="214"/>
        <end position="292"/>
    </location>
</feature>
<reference evidence="6" key="1">
    <citation type="submission" date="2018-08" db="EMBL/GenBank/DDBJ databases">
        <authorList>
            <person name="Khan S.A."/>
            <person name="J S.E."/>
        </authorList>
    </citation>
    <scope>NUCLEOTIDE SEQUENCE [LARGE SCALE GENOMIC DNA]</scope>
    <source>
        <strain evidence="6">PoM-212</strain>
    </source>
</reference>
<evidence type="ECO:0000256" key="2">
    <source>
        <dbReference type="ARBA" id="ARBA00023136"/>
    </source>
</evidence>
<dbReference type="InterPro" id="IPR012910">
    <property type="entry name" value="Plug_dom"/>
</dbReference>
<dbReference type="SUPFAM" id="SSF49464">
    <property type="entry name" value="Carboxypeptidase regulatory domain-like"/>
    <property type="match status" value="1"/>
</dbReference>
<keyword evidence="3" id="KW-0998">Cell outer membrane</keyword>
<name>A0A426RLH9_9FLAO</name>
<dbReference type="OrthoDB" id="9803050at2"/>
<comment type="subcellular location">
    <subcellularLocation>
        <location evidence="1">Cell outer membrane</location>
    </subcellularLocation>
</comment>
<gene>
    <name evidence="5" type="ORF">DZC72_04175</name>
</gene>
<keyword evidence="2" id="KW-0472">Membrane</keyword>
<evidence type="ECO:0000313" key="6">
    <source>
        <dbReference type="Proteomes" id="UP000286990"/>
    </source>
</evidence>
<keyword evidence="5" id="KW-0675">Receptor</keyword>
<evidence type="ECO:0000259" key="4">
    <source>
        <dbReference type="Pfam" id="PF07715"/>
    </source>
</evidence>
<dbReference type="AlphaFoldDB" id="A0A426RLH9"/>
<keyword evidence="6" id="KW-1185">Reference proteome</keyword>
<dbReference type="RefSeq" id="WP_125221612.1">
    <property type="nucleotide sequence ID" value="NZ_QUSX01000001.1"/>
</dbReference>
<reference evidence="6" key="2">
    <citation type="submission" date="2018-12" db="EMBL/GenBank/DDBJ databases">
        <title>Maribacter lutimaris sp. nov., isolated from marine sediment.</title>
        <authorList>
            <person name="Kim K.K."/>
        </authorList>
    </citation>
    <scope>NUCLEOTIDE SEQUENCE [LARGE SCALE GENOMIC DNA]</scope>
    <source>
        <strain evidence="6">PoM-212</strain>
    </source>
</reference>
<dbReference type="Proteomes" id="UP000286990">
    <property type="component" value="Unassembled WGS sequence"/>
</dbReference>
<evidence type="ECO:0000313" key="5">
    <source>
        <dbReference type="EMBL" id="RRQ49794.1"/>
    </source>
</evidence>
<accession>A0A426RLH9</accession>